<evidence type="ECO:0000313" key="2">
    <source>
        <dbReference type="EMBL" id="MBF1712880.1"/>
    </source>
</evidence>
<evidence type="ECO:0008006" key="4">
    <source>
        <dbReference type="Google" id="ProtNLM"/>
    </source>
</evidence>
<proteinExistence type="predicted"/>
<comment type="caution">
    <text evidence="2">The sequence shown here is derived from an EMBL/GenBank/DDBJ whole genome shotgun (WGS) entry which is preliminary data.</text>
</comment>
<dbReference type="EMBL" id="JABZYP010000011">
    <property type="protein sequence ID" value="MBF1712880.1"/>
    <property type="molecule type" value="Genomic_DNA"/>
</dbReference>
<dbReference type="AlphaFoldDB" id="A0A930WFA6"/>
<dbReference type="Proteomes" id="UP000721045">
    <property type="component" value="Unassembled WGS sequence"/>
</dbReference>
<accession>A0A930WFA6</accession>
<reference evidence="2" key="1">
    <citation type="submission" date="2020-04" db="EMBL/GenBank/DDBJ databases">
        <title>Deep metagenomics examines the oral microbiome during advanced dental caries in children, revealing novel taxa and co-occurrences with host molecules.</title>
        <authorList>
            <person name="Baker J.L."/>
            <person name="Morton J.T."/>
            <person name="Dinis M."/>
            <person name="Alvarez R."/>
            <person name="Tran N.C."/>
            <person name="Knight R."/>
            <person name="Edlund A."/>
        </authorList>
    </citation>
    <scope>NUCLEOTIDE SEQUENCE</scope>
    <source>
        <strain evidence="2">JCVI_23_bin.22</strain>
    </source>
</reference>
<protein>
    <recommendedName>
        <fullName evidence="4">Tandem five-TM protein</fullName>
    </recommendedName>
</protein>
<evidence type="ECO:0000256" key="1">
    <source>
        <dbReference type="SAM" id="Phobius"/>
    </source>
</evidence>
<gene>
    <name evidence="2" type="ORF">HXO88_03960</name>
</gene>
<keyword evidence="1" id="KW-0812">Transmembrane</keyword>
<feature type="transmembrane region" description="Helical" evidence="1">
    <location>
        <begin position="201"/>
        <end position="226"/>
    </location>
</feature>
<feature type="transmembrane region" description="Helical" evidence="1">
    <location>
        <begin position="75"/>
        <end position="96"/>
    </location>
</feature>
<organism evidence="2 3">
    <name type="scientific">Streptococcus intermedius</name>
    <dbReference type="NCBI Taxonomy" id="1338"/>
    <lineage>
        <taxon>Bacteria</taxon>
        <taxon>Bacillati</taxon>
        <taxon>Bacillota</taxon>
        <taxon>Bacilli</taxon>
        <taxon>Lactobacillales</taxon>
        <taxon>Streptococcaceae</taxon>
        <taxon>Streptococcus</taxon>
        <taxon>Streptococcus anginosus group</taxon>
    </lineage>
</organism>
<evidence type="ECO:0000313" key="3">
    <source>
        <dbReference type="Proteomes" id="UP000721045"/>
    </source>
</evidence>
<keyword evidence="1" id="KW-1133">Transmembrane helix</keyword>
<feature type="transmembrane region" description="Helical" evidence="1">
    <location>
        <begin position="116"/>
        <end position="136"/>
    </location>
</feature>
<keyword evidence="1" id="KW-0472">Membrane</keyword>
<dbReference type="RefSeq" id="WP_003074984.1">
    <property type="nucleotide sequence ID" value="NZ_CP053999.1"/>
</dbReference>
<sequence>MIESKNTKYVAKLIGMIDFRYYVIEVHNKYYIIDYANPKDIRTYFSGLFPKYNTDYKIYDITETRSQYKIKDIPWYFKELYSIIEYGILILFLIFLLIPNNLNPVRLLYSHAIVENWAICLVIIFIVVLLIILFLIKHSNGIEDFPDSLKEKEEVLKMSGFNTLLLKTKKTFFSKTISDLVSILLGVPACLFIGIVSSNYFFLIVFGFLGTYQMLLSRFLNLNVVLRKNKVQITKK</sequence>
<feature type="transmembrane region" description="Helical" evidence="1">
    <location>
        <begin position="177"/>
        <end position="195"/>
    </location>
</feature>
<name>A0A930WFA6_STRIT</name>